<keyword evidence="3" id="KW-1185">Reference proteome</keyword>
<feature type="region of interest" description="Disordered" evidence="1">
    <location>
        <begin position="1"/>
        <end position="28"/>
    </location>
</feature>
<evidence type="ECO:0000256" key="1">
    <source>
        <dbReference type="SAM" id="MobiDB-lite"/>
    </source>
</evidence>
<dbReference type="EMBL" id="AXCJ01000008">
    <property type="protein sequence ID" value="ETO91257.1"/>
    <property type="molecule type" value="Genomic_DNA"/>
</dbReference>
<feature type="compositionally biased region" description="Basic and acidic residues" evidence="1">
    <location>
        <begin position="12"/>
        <end position="28"/>
    </location>
</feature>
<evidence type="ECO:0000313" key="2">
    <source>
        <dbReference type="EMBL" id="ETO91257.1"/>
    </source>
</evidence>
<dbReference type="STRING" id="1401685.P857_751"/>
<accession>W2V0U0</accession>
<proteinExistence type="predicted"/>
<evidence type="ECO:0000313" key="3">
    <source>
        <dbReference type="Proteomes" id="UP000018951"/>
    </source>
</evidence>
<dbReference type="AlphaFoldDB" id="W2V0U0"/>
<organism evidence="2 3">
    <name type="scientific">Candidatus Xenolissoclinum pacificiensis L6</name>
    <dbReference type="NCBI Taxonomy" id="1401685"/>
    <lineage>
        <taxon>Bacteria</taxon>
        <taxon>Pseudomonadati</taxon>
        <taxon>Pseudomonadota</taxon>
        <taxon>Alphaproteobacteria</taxon>
        <taxon>Rickettsiales</taxon>
        <taxon>Anaplasmataceae</taxon>
        <taxon>Candidatus Xenolissoclinum</taxon>
    </lineage>
</organism>
<sequence length="63" mass="7131">MVCDAFSQKFNSLERDKESEKKEQQKDDLDMISQVAGDVIKTNVIFEQVSEGTTEKSSSLRTT</sequence>
<reference evidence="2 3" key="1">
    <citation type="journal article" date="2013" name="PLoS ONE">
        <title>Bacterial endosymbiosis in a chordate host: long-term co-evolution and conservation of secondary metabolism.</title>
        <authorList>
            <person name="Kwan J.C."/>
            <person name="Schmidt E.W."/>
        </authorList>
    </citation>
    <scope>NUCLEOTIDE SEQUENCE [LARGE SCALE GENOMIC DNA]</scope>
    <source>
        <strain evidence="3">L6</strain>
    </source>
</reference>
<gene>
    <name evidence="2" type="ORF">P857_751</name>
</gene>
<dbReference type="Proteomes" id="UP000018951">
    <property type="component" value="Unassembled WGS sequence"/>
</dbReference>
<comment type="caution">
    <text evidence="2">The sequence shown here is derived from an EMBL/GenBank/DDBJ whole genome shotgun (WGS) entry which is preliminary data.</text>
</comment>
<name>W2V0U0_9RICK</name>
<protein>
    <submittedName>
        <fullName evidence="2">Uncharacterized protein</fullName>
    </submittedName>
</protein>